<organism evidence="2">
    <name type="scientific">hydrocarbon metagenome</name>
    <dbReference type="NCBI Taxonomy" id="938273"/>
    <lineage>
        <taxon>unclassified sequences</taxon>
        <taxon>metagenomes</taxon>
        <taxon>ecological metagenomes</taxon>
    </lineage>
</organism>
<feature type="region of interest" description="Disordered" evidence="1">
    <location>
        <begin position="141"/>
        <end position="162"/>
    </location>
</feature>
<accession>A0A0W8GA34</accession>
<feature type="compositionally biased region" description="Low complexity" evidence="1">
    <location>
        <begin position="141"/>
        <end position="151"/>
    </location>
</feature>
<proteinExistence type="predicted"/>
<evidence type="ECO:0000256" key="1">
    <source>
        <dbReference type="SAM" id="MobiDB-lite"/>
    </source>
</evidence>
<gene>
    <name evidence="2" type="ORF">ASZ90_000108</name>
</gene>
<dbReference type="InterPro" id="IPR006311">
    <property type="entry name" value="TAT_signal"/>
</dbReference>
<reference evidence="2" key="1">
    <citation type="journal article" date="2015" name="Proc. Natl. Acad. Sci. U.S.A.">
        <title>Networks of energetic and metabolic interactions define dynamics in microbial communities.</title>
        <authorList>
            <person name="Embree M."/>
            <person name="Liu J.K."/>
            <person name="Al-Bassam M.M."/>
            <person name="Zengler K."/>
        </authorList>
    </citation>
    <scope>NUCLEOTIDE SEQUENCE</scope>
</reference>
<sequence length="394" mass="42250">MVHCRHTNLYFLGGAPMERHFDRRQFLELGAAFGAVLAAQAVFPALAKAAPTRKTLADCQAMTPVQMADASPHVAASWTYLRDVAATIRDPQARSVVQAVLDNPAPTLAARLADAANRAAVCQELSAKGYVKDATPETLLPPLAAGPDAAPQPFRSAPGSGYQSHHSYPGGLATHTACNMKLSLAIFDAYRDVYGFDLDRDTVVVSQMLHDLHKPWVFAWGESGESRPEKPLAGTGEHHPLSVAESIVRGLPAPMVVAQACAHNHPGSPKDEAEVVGWIKAAAILAGVDPEAKGLLAPGGETLPEPRRMEGFVCHLGDHDWVLSVPAAKWCIPVLAAIARERYGMSETDLTAKPFYSFRNYICSQATFMRLYQAYSTEGKAGVAALAEELVKPV</sequence>
<protein>
    <submittedName>
        <fullName evidence="2">Mptb, dihydroneopterin 2, 3-cyclic phosphate phosphodiesterase</fullName>
    </submittedName>
</protein>
<comment type="caution">
    <text evidence="2">The sequence shown here is derived from an EMBL/GenBank/DDBJ whole genome shotgun (WGS) entry which is preliminary data.</text>
</comment>
<dbReference type="PROSITE" id="PS51318">
    <property type="entry name" value="TAT"/>
    <property type="match status" value="1"/>
</dbReference>
<evidence type="ECO:0000313" key="2">
    <source>
        <dbReference type="EMBL" id="KUG29993.1"/>
    </source>
</evidence>
<name>A0A0W8GA34_9ZZZZ</name>
<dbReference type="EMBL" id="LNQE01000011">
    <property type="protein sequence ID" value="KUG29993.1"/>
    <property type="molecule type" value="Genomic_DNA"/>
</dbReference>
<dbReference type="AlphaFoldDB" id="A0A0W8GA34"/>